<proteinExistence type="predicted"/>
<dbReference type="InterPro" id="IPR008969">
    <property type="entry name" value="CarboxyPept-like_regulatory"/>
</dbReference>
<name>A0A644X546_9ZZZZ</name>
<organism evidence="1">
    <name type="scientific">bioreactor metagenome</name>
    <dbReference type="NCBI Taxonomy" id="1076179"/>
    <lineage>
        <taxon>unclassified sequences</taxon>
        <taxon>metagenomes</taxon>
        <taxon>ecological metagenomes</taxon>
    </lineage>
</organism>
<protein>
    <submittedName>
        <fullName evidence="1">Uncharacterized protein</fullName>
    </submittedName>
</protein>
<dbReference type="SUPFAM" id="SSF49464">
    <property type="entry name" value="Carboxypeptidase regulatory domain-like"/>
    <property type="match status" value="1"/>
</dbReference>
<accession>A0A644X546</accession>
<sequence>MNNVDTTQEYPYEYWFQFQDLDDTCTYKLTKKSGRQNSIIELYNNHGDTVIFVNIRIQNIETGSLTNLISDLNGQSNIGLEKGKYKIEISAMNYDKFNMEFEVADEQYIELKIYLGLAPGLSVYEIDSKSALTENEIFEIIDCVKKNRNELLQECSDENKYRVMLQL</sequence>
<comment type="caution">
    <text evidence="1">The sequence shown here is derived from an EMBL/GenBank/DDBJ whole genome shotgun (WGS) entry which is preliminary data.</text>
</comment>
<dbReference type="EMBL" id="VSSQ01001794">
    <property type="protein sequence ID" value="MPM11169.1"/>
    <property type="molecule type" value="Genomic_DNA"/>
</dbReference>
<reference evidence="1" key="1">
    <citation type="submission" date="2019-08" db="EMBL/GenBank/DDBJ databases">
        <authorList>
            <person name="Kucharzyk K."/>
            <person name="Murdoch R.W."/>
            <person name="Higgins S."/>
            <person name="Loffler F."/>
        </authorList>
    </citation>
    <scope>NUCLEOTIDE SEQUENCE</scope>
</reference>
<evidence type="ECO:0000313" key="1">
    <source>
        <dbReference type="EMBL" id="MPM11169.1"/>
    </source>
</evidence>
<dbReference type="AlphaFoldDB" id="A0A644X546"/>
<gene>
    <name evidence="1" type="ORF">SDC9_57508</name>
</gene>